<accession>A0A3R8S9B4</accession>
<evidence type="ECO:0000313" key="1">
    <source>
        <dbReference type="EMBL" id="RRS05292.1"/>
    </source>
</evidence>
<comment type="caution">
    <text evidence="1">The sequence shown here is derived from an EMBL/GenBank/DDBJ whole genome shotgun (WGS) entry which is preliminary data.</text>
</comment>
<reference evidence="1 2" key="1">
    <citation type="submission" date="2018-12" db="EMBL/GenBank/DDBJ databases">
        <title>The whole draft genome of Aquabacterium sp. SJQ9.</title>
        <authorList>
            <person name="Sun L."/>
            <person name="Gao X."/>
            <person name="Chen W."/>
            <person name="Huang K."/>
        </authorList>
    </citation>
    <scope>NUCLEOTIDE SEQUENCE [LARGE SCALE GENOMIC DNA]</scope>
    <source>
        <strain evidence="1 2">SJQ9</strain>
    </source>
</reference>
<dbReference type="Proteomes" id="UP000269265">
    <property type="component" value="Unassembled WGS sequence"/>
</dbReference>
<proteinExistence type="predicted"/>
<sequence>MTNWSNMTMDIDSSGDLSADDVSAFEEKMKTLFSRLQQMGSAEYLSVASAGSTTQTNDANLNLSA</sequence>
<dbReference type="AlphaFoldDB" id="A0A3R8S9B4"/>
<gene>
    <name evidence="1" type="ORF">EIP75_06990</name>
</gene>
<protein>
    <submittedName>
        <fullName evidence="1">Uncharacterized protein</fullName>
    </submittedName>
</protein>
<dbReference type="EMBL" id="RSED01000004">
    <property type="protein sequence ID" value="RRS05292.1"/>
    <property type="molecule type" value="Genomic_DNA"/>
</dbReference>
<organism evidence="1 2">
    <name type="scientific">Aquabacterium soli</name>
    <dbReference type="NCBI Taxonomy" id="2493092"/>
    <lineage>
        <taxon>Bacteria</taxon>
        <taxon>Pseudomonadati</taxon>
        <taxon>Pseudomonadota</taxon>
        <taxon>Betaproteobacteria</taxon>
        <taxon>Burkholderiales</taxon>
        <taxon>Aquabacterium</taxon>
    </lineage>
</organism>
<name>A0A3R8S9B4_9BURK</name>
<keyword evidence="2" id="KW-1185">Reference proteome</keyword>
<evidence type="ECO:0000313" key="2">
    <source>
        <dbReference type="Proteomes" id="UP000269265"/>
    </source>
</evidence>
<dbReference type="RefSeq" id="WP_125242510.1">
    <property type="nucleotide sequence ID" value="NZ_RSED01000004.1"/>
</dbReference>